<proteinExistence type="predicted"/>
<keyword evidence="1" id="KW-1133">Transmembrane helix</keyword>
<organism evidence="2 3">
    <name type="scientific">Kineosporia babensis</name>
    <dbReference type="NCBI Taxonomy" id="499548"/>
    <lineage>
        <taxon>Bacteria</taxon>
        <taxon>Bacillati</taxon>
        <taxon>Actinomycetota</taxon>
        <taxon>Actinomycetes</taxon>
        <taxon>Kineosporiales</taxon>
        <taxon>Kineosporiaceae</taxon>
        <taxon>Kineosporia</taxon>
    </lineage>
</organism>
<evidence type="ECO:0000313" key="3">
    <source>
        <dbReference type="Proteomes" id="UP001138997"/>
    </source>
</evidence>
<dbReference type="RefSeq" id="WP_231442641.1">
    <property type="nucleotide sequence ID" value="NZ_JAJOMB010000007.1"/>
</dbReference>
<reference evidence="2" key="1">
    <citation type="submission" date="2021-11" db="EMBL/GenBank/DDBJ databases">
        <title>Streptomyces corallinus and Kineosporia corallina sp. nov., two new coral-derived marine actinobacteria.</title>
        <authorList>
            <person name="Buangrab K."/>
            <person name="Sutthacheep M."/>
            <person name="Yeemin T."/>
            <person name="Harunari E."/>
            <person name="Igarashi Y."/>
            <person name="Sripreechasak P."/>
            <person name="Kanchanasin P."/>
            <person name="Tanasupawat S."/>
            <person name="Phongsopitanun W."/>
        </authorList>
    </citation>
    <scope>NUCLEOTIDE SEQUENCE</scope>
    <source>
        <strain evidence="2">JCM 31032</strain>
    </source>
</reference>
<dbReference type="Proteomes" id="UP001138997">
    <property type="component" value="Unassembled WGS sequence"/>
</dbReference>
<name>A0A9X1NCI1_9ACTN</name>
<keyword evidence="3" id="KW-1185">Reference proteome</keyword>
<protein>
    <recommendedName>
        <fullName evidence="4">Transmembrane protein</fullName>
    </recommendedName>
</protein>
<feature type="transmembrane region" description="Helical" evidence="1">
    <location>
        <begin position="15"/>
        <end position="35"/>
    </location>
</feature>
<gene>
    <name evidence="2" type="ORF">LR394_16155</name>
</gene>
<evidence type="ECO:0000313" key="2">
    <source>
        <dbReference type="EMBL" id="MCD5312442.1"/>
    </source>
</evidence>
<comment type="caution">
    <text evidence="2">The sequence shown here is derived from an EMBL/GenBank/DDBJ whole genome shotgun (WGS) entry which is preliminary data.</text>
</comment>
<sequence length="202" mass="20749">MSGRFVPYAATPGRALVQVVADISVLLWVVLWYYVAKAVHAALSAIAQVGANVQNGANGISSNLNGAGDSAGNIPLAGDTLAKPLNAAAGAAQEIAGAGQGLDEKATLLAILLALAVSVPPILALVLPWLLLRLRFARRAGATIALARSEGGENLLALRALANRPMPKLLGVSADPLEGWRTGDQEVVKRLAALELRSAGLK</sequence>
<evidence type="ECO:0000256" key="1">
    <source>
        <dbReference type="SAM" id="Phobius"/>
    </source>
</evidence>
<accession>A0A9X1NCI1</accession>
<dbReference type="AlphaFoldDB" id="A0A9X1NCI1"/>
<evidence type="ECO:0008006" key="4">
    <source>
        <dbReference type="Google" id="ProtNLM"/>
    </source>
</evidence>
<feature type="transmembrane region" description="Helical" evidence="1">
    <location>
        <begin position="108"/>
        <end position="132"/>
    </location>
</feature>
<keyword evidence="1" id="KW-0472">Membrane</keyword>
<dbReference type="EMBL" id="JAJOMB010000007">
    <property type="protein sequence ID" value="MCD5312442.1"/>
    <property type="molecule type" value="Genomic_DNA"/>
</dbReference>
<keyword evidence="1" id="KW-0812">Transmembrane</keyword>